<dbReference type="AlphaFoldDB" id="A0A2P2MXR6"/>
<keyword evidence="1" id="KW-0812">Transmembrane</keyword>
<accession>A0A2P2MXR6</accession>
<evidence type="ECO:0000313" key="2">
    <source>
        <dbReference type="EMBL" id="MBX35005.1"/>
    </source>
</evidence>
<protein>
    <submittedName>
        <fullName evidence="2">Uncharacterized protein</fullName>
    </submittedName>
</protein>
<reference evidence="2" key="1">
    <citation type="submission" date="2018-02" db="EMBL/GenBank/DDBJ databases">
        <title>Rhizophora mucronata_Transcriptome.</title>
        <authorList>
            <person name="Meera S.P."/>
            <person name="Sreeshan A."/>
            <person name="Augustine A."/>
        </authorList>
    </citation>
    <scope>NUCLEOTIDE SEQUENCE</scope>
    <source>
        <tissue evidence="2">Leaf</tissue>
    </source>
</reference>
<dbReference type="EMBL" id="GGEC01054521">
    <property type="protein sequence ID" value="MBX35005.1"/>
    <property type="molecule type" value="Transcribed_RNA"/>
</dbReference>
<keyword evidence="1" id="KW-1133">Transmembrane helix</keyword>
<proteinExistence type="predicted"/>
<evidence type="ECO:0000256" key="1">
    <source>
        <dbReference type="SAM" id="Phobius"/>
    </source>
</evidence>
<sequence length="36" mass="4105">MLTQVHQVSKSTTYICLPFFNSFDAVFILSNLLNIV</sequence>
<name>A0A2P2MXR6_RHIMU</name>
<organism evidence="2">
    <name type="scientific">Rhizophora mucronata</name>
    <name type="common">Asiatic mangrove</name>
    <dbReference type="NCBI Taxonomy" id="61149"/>
    <lineage>
        <taxon>Eukaryota</taxon>
        <taxon>Viridiplantae</taxon>
        <taxon>Streptophyta</taxon>
        <taxon>Embryophyta</taxon>
        <taxon>Tracheophyta</taxon>
        <taxon>Spermatophyta</taxon>
        <taxon>Magnoliopsida</taxon>
        <taxon>eudicotyledons</taxon>
        <taxon>Gunneridae</taxon>
        <taxon>Pentapetalae</taxon>
        <taxon>rosids</taxon>
        <taxon>fabids</taxon>
        <taxon>Malpighiales</taxon>
        <taxon>Rhizophoraceae</taxon>
        <taxon>Rhizophora</taxon>
    </lineage>
</organism>
<keyword evidence="1" id="KW-0472">Membrane</keyword>
<feature type="transmembrane region" description="Helical" evidence="1">
    <location>
        <begin position="12"/>
        <end position="33"/>
    </location>
</feature>